<evidence type="ECO:0000313" key="7">
    <source>
        <dbReference type="EMBL" id="GAA3789515.1"/>
    </source>
</evidence>
<dbReference type="EMBL" id="BAAAZR010000001">
    <property type="protein sequence ID" value="GAA3789515.1"/>
    <property type="molecule type" value="Genomic_DNA"/>
</dbReference>
<feature type="transmembrane region" description="Helical" evidence="6">
    <location>
        <begin position="265"/>
        <end position="284"/>
    </location>
</feature>
<keyword evidence="5 6" id="KW-0472">Membrane</keyword>
<comment type="subcellular location">
    <subcellularLocation>
        <location evidence="1">Cell membrane</location>
        <topology evidence="1">Multi-pass membrane protein</topology>
    </subcellularLocation>
</comment>
<proteinExistence type="predicted"/>
<evidence type="ECO:0000313" key="8">
    <source>
        <dbReference type="Proteomes" id="UP001500888"/>
    </source>
</evidence>
<feature type="transmembrane region" description="Helical" evidence="6">
    <location>
        <begin position="62"/>
        <end position="81"/>
    </location>
</feature>
<keyword evidence="8" id="KW-1185">Reference proteome</keyword>
<keyword evidence="3 6" id="KW-0812">Transmembrane</keyword>
<protein>
    <submittedName>
        <fullName evidence="7">ABC transporter permease</fullName>
    </submittedName>
</protein>
<dbReference type="Pfam" id="PF02653">
    <property type="entry name" value="BPD_transp_2"/>
    <property type="match status" value="1"/>
</dbReference>
<reference evidence="8" key="1">
    <citation type="journal article" date="2019" name="Int. J. Syst. Evol. Microbiol.">
        <title>The Global Catalogue of Microorganisms (GCM) 10K type strain sequencing project: providing services to taxonomists for standard genome sequencing and annotation.</title>
        <authorList>
            <consortium name="The Broad Institute Genomics Platform"/>
            <consortium name="The Broad Institute Genome Sequencing Center for Infectious Disease"/>
            <person name="Wu L."/>
            <person name="Ma J."/>
        </authorList>
    </citation>
    <scope>NUCLEOTIDE SEQUENCE [LARGE SCALE GENOMIC DNA]</scope>
    <source>
        <strain evidence="8">JCM 16908</strain>
    </source>
</reference>
<evidence type="ECO:0000256" key="1">
    <source>
        <dbReference type="ARBA" id="ARBA00004651"/>
    </source>
</evidence>
<dbReference type="PANTHER" id="PTHR43370:SF2">
    <property type="entry name" value="ABC TRANSPORTER PERMEASE PROTEIN"/>
    <property type="match status" value="1"/>
</dbReference>
<evidence type="ECO:0000256" key="2">
    <source>
        <dbReference type="ARBA" id="ARBA00022475"/>
    </source>
</evidence>
<evidence type="ECO:0000256" key="3">
    <source>
        <dbReference type="ARBA" id="ARBA00022692"/>
    </source>
</evidence>
<keyword evidence="4 6" id="KW-1133">Transmembrane helix</keyword>
<keyword evidence="2" id="KW-1003">Cell membrane</keyword>
<comment type="caution">
    <text evidence="7">The sequence shown here is derived from an EMBL/GenBank/DDBJ whole genome shotgun (WGS) entry which is preliminary data.</text>
</comment>
<feature type="transmembrane region" description="Helical" evidence="6">
    <location>
        <begin position="221"/>
        <end position="244"/>
    </location>
</feature>
<evidence type="ECO:0000256" key="6">
    <source>
        <dbReference type="SAM" id="Phobius"/>
    </source>
</evidence>
<dbReference type="InterPro" id="IPR001851">
    <property type="entry name" value="ABC_transp_permease"/>
</dbReference>
<feature type="transmembrane region" description="Helical" evidence="6">
    <location>
        <begin position="139"/>
        <end position="155"/>
    </location>
</feature>
<dbReference type="CDD" id="cd06580">
    <property type="entry name" value="TM_PBP1_transp_TpRbsC_like"/>
    <property type="match status" value="1"/>
</dbReference>
<gene>
    <name evidence="7" type="ORF">GCM10022226_05290</name>
</gene>
<accession>A0ABP7HFV0</accession>
<feature type="transmembrane region" description="Helical" evidence="6">
    <location>
        <begin position="6"/>
        <end position="25"/>
    </location>
</feature>
<dbReference type="PANTHER" id="PTHR43370">
    <property type="entry name" value="SUGAR ABC TRANSPORTER INTEGRAL MEMBRANE PROTEIN-RELATED"/>
    <property type="match status" value="1"/>
</dbReference>
<evidence type="ECO:0000256" key="4">
    <source>
        <dbReference type="ARBA" id="ARBA00022989"/>
    </source>
</evidence>
<dbReference type="Proteomes" id="UP001500888">
    <property type="component" value="Unassembled WGS sequence"/>
</dbReference>
<feature type="transmembrane region" description="Helical" evidence="6">
    <location>
        <begin position="188"/>
        <end position="209"/>
    </location>
</feature>
<sequence>MLDGVELVLASAVRLSVPLVFAALGEWVAERAGALNISVEGMMLGGAFAAVTGASVTGSPGLGLLFGVAAGLLVAFVHACFSHRLTVNTYVVGLTLNVLVLGLTSFLATRSEPHQVGKQAIPVLSDIPLIGGALFDQRLPAYALVVLVPFAWWLVHRSRWGLEARAAGENPRSADVTGIDVNKRRRQAMLICGVLAGLGGAHLAVGEVGLFNQNMTAGRGYLVIAAVIFGGWTLRGTLAGCLVFGAADAMRLALPALGYQLNPQLLVAAPYLLALVAMTFFASGHRGPAALGVPFVRGVP</sequence>
<organism evidence="7 8">
    <name type="scientific">Sphaerisporangium flaviroseum</name>
    <dbReference type="NCBI Taxonomy" id="509199"/>
    <lineage>
        <taxon>Bacteria</taxon>
        <taxon>Bacillati</taxon>
        <taxon>Actinomycetota</taxon>
        <taxon>Actinomycetes</taxon>
        <taxon>Streptosporangiales</taxon>
        <taxon>Streptosporangiaceae</taxon>
        <taxon>Sphaerisporangium</taxon>
    </lineage>
</organism>
<evidence type="ECO:0000256" key="5">
    <source>
        <dbReference type="ARBA" id="ARBA00023136"/>
    </source>
</evidence>
<feature type="transmembrane region" description="Helical" evidence="6">
    <location>
        <begin position="88"/>
        <end position="108"/>
    </location>
</feature>
<name>A0ABP7HFV0_9ACTN</name>